<dbReference type="AlphaFoldDB" id="A0A0N1P004"/>
<dbReference type="PANTHER" id="PTHR48050:SF5">
    <property type="entry name" value="UDP-GLUCOSE,STEROL TRANSFERASE"/>
    <property type="match status" value="1"/>
</dbReference>
<protein>
    <submittedName>
        <fullName evidence="6">Sterol 3-beta-glucosyltransferase UGT80B1</fullName>
    </submittedName>
</protein>
<evidence type="ECO:0000313" key="7">
    <source>
        <dbReference type="Proteomes" id="UP000038010"/>
    </source>
</evidence>
<comment type="caution">
    <text evidence="6">The sequence shown here is derived from an EMBL/GenBank/DDBJ whole genome shotgun (WGS) entry which is preliminary data.</text>
</comment>
<dbReference type="SUPFAM" id="SSF53756">
    <property type="entry name" value="UDP-Glycosyltransferase/glycogen phosphorylase"/>
    <property type="match status" value="1"/>
</dbReference>
<feature type="compositionally biased region" description="Basic and acidic residues" evidence="3">
    <location>
        <begin position="1068"/>
        <end position="1082"/>
    </location>
</feature>
<sequence length="1091" mass="120125">MTLVSPTGTSAVDYADDATATGLRRPSSATRLDSEATLQEVASDPLFPGIESPFTPVDRPNVLARAATDAATPVAIRPVLSQSHRKSTGAAVTLTHDNVPIMEATAEAQESPSEDSDSDDNGAPLQISKSHTAPAQGHPLGTRRLNKVKRENGNGKRDVQVGNEHFQGRGRVARDGRLRISVNETVAKSGYLSKALGTTITRHLHPEAREEEAEALRHAAAFHESQAKGTLQIPSLNIVIMVIGSRGDIQPFLKIGKILKDKYNHRVRIATHPTFKKFIEEEIGLEFFSIKGDPSRLMAFMVKNPGLIPSLDTIKAGEIGERRQDMFEMFQGMWRACINATDDEHDLMNLKMMGDKYPFIADAIIANPPSMAHVHIAEKLGIPLHLCFPFPFHTPTSQFPHPLANIKSSNVEDMRYINYMSYPLVDLMTWQGLGDLVNKFRQKTLNLEPVSTLWAPGQLSRLKIPVTYLWSPGFVPKPADWGPEIDIAGYVFLDLATSYKPPDDLVKFLERSSDKRPLLYIGFGSISGIDDPTAFTQMIFDGVAKADVRAVISKGWGDMGKGMDKPDGVFMIDNVPHDWLFQYVDAVVHHGGAGTTAAGLKAGKPTMIVPFFGDQPFWAKEIAKVGAGAKEALPLKKLDSDKFAKGIRECLEPDAKAKAQEIAKSIAKEGDGAENAVDSFHRSLPLAKMRCGVFSDRLAIWTMKHTKLQLSALAADLLIENKQLQWQQLILHKSRVWKDFQGPGEPLTGIGGVVVNAFQEAFSGLSEIKDTTTRDVAKRKKKKRKQQGLSIEDAVTLPGRYAHAMRGETAENAKEDYRRASQELNFHGEAAPVRSVMSPVRSNTHYSFDEVGLTRTETNTGETHTPVLIAKDVGKGLGKGVKPILRLTSNMWYAATLGLRNAPRLYGDKTVRPPFDPIQDVASGLQVAGTEFIFGVYDGVTGVVRIPYKDVREGDHGAMSLPLGVVRGLGGLAIKPLAGTMGLMAYSGKGVQMSLRKRFRDTRKTERWIRKARMAQGALAVQNYRFQVTAGRRVPADPTREAELERLRTQAMNLWSKGMAGMDEDEDAFKFSRRPSEPTSKKDKSRKSKTF</sequence>
<dbReference type="OrthoDB" id="5835829at2759"/>
<evidence type="ECO:0000256" key="1">
    <source>
        <dbReference type="ARBA" id="ARBA00022679"/>
    </source>
</evidence>
<evidence type="ECO:0000256" key="2">
    <source>
        <dbReference type="ARBA" id="ARBA00023098"/>
    </source>
</evidence>
<evidence type="ECO:0000259" key="5">
    <source>
        <dbReference type="Pfam" id="PF06722"/>
    </source>
</evidence>
<dbReference type="InterPro" id="IPR010610">
    <property type="entry name" value="EryCIII-like_C"/>
</dbReference>
<keyword evidence="1 6" id="KW-0808">Transferase</keyword>
<evidence type="ECO:0000256" key="3">
    <source>
        <dbReference type="SAM" id="MobiDB-lite"/>
    </source>
</evidence>
<dbReference type="InterPro" id="IPR002213">
    <property type="entry name" value="UDP_glucos_trans"/>
</dbReference>
<keyword evidence="7" id="KW-1185">Reference proteome</keyword>
<feature type="domain" description="Erythromycin biosynthesis protein CIII-like C-terminal" evidence="5">
    <location>
        <begin position="541"/>
        <end position="669"/>
    </location>
</feature>
<keyword evidence="2" id="KW-0443">Lipid metabolism</keyword>
<dbReference type="EMBL" id="LFJN01000015">
    <property type="protein sequence ID" value="KPI39480.1"/>
    <property type="molecule type" value="Genomic_DNA"/>
</dbReference>
<feature type="region of interest" description="Disordered" evidence="3">
    <location>
        <begin position="1066"/>
        <end position="1091"/>
    </location>
</feature>
<gene>
    <name evidence="6" type="ORF">AB675_4994</name>
</gene>
<accession>A0A0N1P004</accession>
<dbReference type="CDD" id="cd03784">
    <property type="entry name" value="GT1_Gtf-like"/>
    <property type="match status" value="1"/>
</dbReference>
<evidence type="ECO:0000259" key="4">
    <source>
        <dbReference type="Pfam" id="PF03033"/>
    </source>
</evidence>
<dbReference type="FunFam" id="3.40.50.2000:FF:000009">
    <property type="entry name" value="Sterol 3-beta-glucosyltransferase UGT80A2"/>
    <property type="match status" value="1"/>
</dbReference>
<dbReference type="RefSeq" id="XP_017999443.1">
    <property type="nucleotide sequence ID" value="XM_018145171.1"/>
</dbReference>
<dbReference type="STRING" id="1664694.A0A0N1P004"/>
<proteinExistence type="predicted"/>
<dbReference type="GO" id="GO:0016906">
    <property type="term" value="F:sterol 3-beta-glucosyltransferase activity"/>
    <property type="evidence" value="ECO:0007669"/>
    <property type="project" value="UniProtKB-ARBA"/>
</dbReference>
<dbReference type="Proteomes" id="UP000038010">
    <property type="component" value="Unassembled WGS sequence"/>
</dbReference>
<dbReference type="FunFam" id="3.40.50.2000:FF:000100">
    <property type="entry name" value="Glycosyltransferase family 1 protein"/>
    <property type="match status" value="1"/>
</dbReference>
<evidence type="ECO:0000313" key="6">
    <source>
        <dbReference type="EMBL" id="KPI39480.1"/>
    </source>
</evidence>
<dbReference type="GO" id="GO:0006629">
    <property type="term" value="P:lipid metabolic process"/>
    <property type="evidence" value="ECO:0007669"/>
    <property type="project" value="UniProtKB-KW"/>
</dbReference>
<name>A0A0N1P004_9EURO</name>
<feature type="domain" description="Glycosyltransferase family 28 N-terminal" evidence="4">
    <location>
        <begin position="238"/>
        <end position="391"/>
    </location>
</feature>
<dbReference type="GeneID" id="28737051"/>
<dbReference type="Pfam" id="PF03033">
    <property type="entry name" value="Glyco_transf_28"/>
    <property type="match status" value="1"/>
</dbReference>
<dbReference type="Pfam" id="PF06722">
    <property type="entry name" value="EryCIII-like_C"/>
    <property type="match status" value="1"/>
</dbReference>
<dbReference type="PANTHER" id="PTHR48050">
    <property type="entry name" value="STEROL 3-BETA-GLUCOSYLTRANSFERASE"/>
    <property type="match status" value="1"/>
</dbReference>
<organism evidence="6 7">
    <name type="scientific">Cyphellophora attinorum</name>
    <dbReference type="NCBI Taxonomy" id="1664694"/>
    <lineage>
        <taxon>Eukaryota</taxon>
        <taxon>Fungi</taxon>
        <taxon>Dikarya</taxon>
        <taxon>Ascomycota</taxon>
        <taxon>Pezizomycotina</taxon>
        <taxon>Eurotiomycetes</taxon>
        <taxon>Chaetothyriomycetidae</taxon>
        <taxon>Chaetothyriales</taxon>
        <taxon>Cyphellophoraceae</taxon>
        <taxon>Cyphellophora</taxon>
    </lineage>
</organism>
<feature type="compositionally biased region" description="Basic and acidic residues" evidence="3">
    <location>
        <begin position="148"/>
        <end position="159"/>
    </location>
</feature>
<dbReference type="InterPro" id="IPR004276">
    <property type="entry name" value="GlycoTrans_28_N"/>
</dbReference>
<reference evidence="6 7" key="1">
    <citation type="submission" date="2015-06" db="EMBL/GenBank/DDBJ databases">
        <title>Draft genome of the ant-associated black yeast Phialophora attae CBS 131958.</title>
        <authorList>
            <person name="Moreno L.F."/>
            <person name="Stielow B.J."/>
            <person name="de Hoog S."/>
            <person name="Vicente V.A."/>
            <person name="Weiss V.A."/>
            <person name="de Vries M."/>
            <person name="Cruz L.M."/>
            <person name="Souza E.M."/>
        </authorList>
    </citation>
    <scope>NUCLEOTIDE SEQUENCE [LARGE SCALE GENOMIC DNA]</scope>
    <source>
        <strain evidence="6 7">CBS 131958</strain>
    </source>
</reference>
<feature type="region of interest" description="Disordered" evidence="3">
    <location>
        <begin position="106"/>
        <end position="161"/>
    </location>
</feature>
<dbReference type="GO" id="GO:0005975">
    <property type="term" value="P:carbohydrate metabolic process"/>
    <property type="evidence" value="ECO:0007669"/>
    <property type="project" value="InterPro"/>
</dbReference>
<dbReference type="InterPro" id="IPR050426">
    <property type="entry name" value="Glycosyltransferase_28"/>
</dbReference>
<dbReference type="Gene3D" id="3.40.50.2000">
    <property type="entry name" value="Glycogen Phosphorylase B"/>
    <property type="match status" value="2"/>
</dbReference>
<dbReference type="VEuPathDB" id="FungiDB:AB675_4994"/>